<proteinExistence type="predicted"/>
<dbReference type="OrthoDB" id="366726at2"/>
<dbReference type="PROSITE" id="PS51257">
    <property type="entry name" value="PROKAR_LIPOPROTEIN"/>
    <property type="match status" value="1"/>
</dbReference>
<protein>
    <submittedName>
        <fullName evidence="4">ABC transporter substrate-binding protein</fullName>
    </submittedName>
</protein>
<accession>A0A2V4AMX2</accession>
<organism evidence="4 5">
    <name type="scientific">Prauserella muralis</name>
    <dbReference type="NCBI Taxonomy" id="588067"/>
    <lineage>
        <taxon>Bacteria</taxon>
        <taxon>Bacillati</taxon>
        <taxon>Actinomycetota</taxon>
        <taxon>Actinomycetes</taxon>
        <taxon>Pseudonocardiales</taxon>
        <taxon>Pseudonocardiaceae</taxon>
        <taxon>Prauserella</taxon>
    </lineage>
</organism>
<dbReference type="AlphaFoldDB" id="A0A2V4AMX2"/>
<dbReference type="EMBL" id="MASW01000006">
    <property type="protein sequence ID" value="PXY21334.1"/>
    <property type="molecule type" value="Genomic_DNA"/>
</dbReference>
<dbReference type="PANTHER" id="PTHR30006">
    <property type="entry name" value="THIAMINE-BINDING PERIPLASMIC PROTEIN-RELATED"/>
    <property type="match status" value="1"/>
</dbReference>
<reference evidence="4 5" key="1">
    <citation type="submission" date="2016-07" db="EMBL/GenBank/DDBJ databases">
        <title>Draft genome sequence of Prauserella muralis DSM 45305, isolated from a mould-covered wall in an indoor environment.</title>
        <authorList>
            <person name="Ruckert C."/>
            <person name="Albersmeier A."/>
            <person name="Jiang C.-L."/>
            <person name="Jiang Y."/>
            <person name="Kalinowski J."/>
            <person name="Schneider O."/>
            <person name="Winkler A."/>
            <person name="Zotchev S.B."/>
        </authorList>
    </citation>
    <scope>NUCLEOTIDE SEQUENCE [LARGE SCALE GENOMIC DNA]</scope>
    <source>
        <strain evidence="4 5">DSM 45305</strain>
    </source>
</reference>
<evidence type="ECO:0000256" key="3">
    <source>
        <dbReference type="SAM" id="SignalP"/>
    </source>
</evidence>
<name>A0A2V4AMX2_9PSEU</name>
<dbReference type="Pfam" id="PF13343">
    <property type="entry name" value="SBP_bac_6"/>
    <property type="match status" value="1"/>
</dbReference>
<dbReference type="Gene3D" id="3.40.190.10">
    <property type="entry name" value="Periplasmic binding protein-like II"/>
    <property type="match status" value="2"/>
</dbReference>
<evidence type="ECO:0000313" key="4">
    <source>
        <dbReference type="EMBL" id="PXY21334.1"/>
    </source>
</evidence>
<feature type="region of interest" description="Disordered" evidence="2">
    <location>
        <begin position="310"/>
        <end position="343"/>
    </location>
</feature>
<evidence type="ECO:0000256" key="1">
    <source>
        <dbReference type="ARBA" id="ARBA00022729"/>
    </source>
</evidence>
<dbReference type="SUPFAM" id="SSF53850">
    <property type="entry name" value="Periplasmic binding protein-like II"/>
    <property type="match status" value="1"/>
</dbReference>
<dbReference type="RefSeq" id="WP_112284574.1">
    <property type="nucleotide sequence ID" value="NZ_MASW01000006.1"/>
</dbReference>
<dbReference type="PANTHER" id="PTHR30006:SF24">
    <property type="entry name" value="SLL0237 PROTEIN"/>
    <property type="match status" value="1"/>
</dbReference>
<evidence type="ECO:0000313" key="5">
    <source>
        <dbReference type="Proteomes" id="UP000249915"/>
    </source>
</evidence>
<keyword evidence="1 3" id="KW-0732">Signal</keyword>
<sequence length="343" mass="35584">MKSIARTVTALGAAASIALGLAACGGSPADSATADVTDPELKALVTAAQEEGTVVLYGVPDEKVLRSVADRFTELYGVEVQPVRLVSADLAQRFSSEASSGAPASDLILMTHSPFYADALQKKWLTPVSSAGIPDYPGDYPADYLLSDGDVPVVSLVPTSAVYNTDKVSAPPESWQDYADPKYRGQLAVADPATSPANLSFWQLMRDTYGDDFLRGVAANEPTWHNSAVPGTQAVAAGEDALGHPGVEAIVRNLTESGAPVKTVVPGPTTGPEIALGLTAGSEHPNAAKLFAHFVLSKEGSTLLAEVSGAGSPYGTGLPDGFERPQPVSAQQEKQIKQLLGSP</sequence>
<feature type="chain" id="PRO_5043467176" evidence="3">
    <location>
        <begin position="23"/>
        <end position="343"/>
    </location>
</feature>
<comment type="caution">
    <text evidence="4">The sequence shown here is derived from an EMBL/GenBank/DDBJ whole genome shotgun (WGS) entry which is preliminary data.</text>
</comment>
<gene>
    <name evidence="4" type="ORF">BAY60_28250</name>
</gene>
<evidence type="ECO:0000256" key="2">
    <source>
        <dbReference type="SAM" id="MobiDB-lite"/>
    </source>
</evidence>
<keyword evidence="5" id="KW-1185">Reference proteome</keyword>
<dbReference type="Proteomes" id="UP000249915">
    <property type="component" value="Unassembled WGS sequence"/>
</dbReference>
<feature type="signal peptide" evidence="3">
    <location>
        <begin position="1"/>
        <end position="22"/>
    </location>
</feature>